<evidence type="ECO:0000256" key="3">
    <source>
        <dbReference type="ARBA" id="ARBA00022827"/>
    </source>
</evidence>
<evidence type="ECO:0000259" key="5">
    <source>
        <dbReference type="Pfam" id="PF07992"/>
    </source>
</evidence>
<sequence length="390" mass="41777">MTKTVVILGASFAGVPIAHHLLAHQVPLIPDLKIILVSPNTHLYWAPAAVRGIVPGTGFDDKLFYPIAPGFAKYPSGKFEFVLGTAEALDTTSKIVAVRTTEGAAREIPYHTLVIATGTSAKEDMPFKTISTTEHTRDVLRDWQHRIEAAKSIVVAGAGITGIEVAGELAEVYGKKAGGKKKITLVGADVLPLHDEMTTSVRQAAKKSLEKMGVHVVLNAKVTEVEDNASSGKTLTLSLPGGKKDTLETNVLIPTYGLQPNTSFVPGSMLDHRGFVKQTKFLRAEGHDDIFVVGDVGNLETPQSMHTENQTVHVVKSLAAQLKGEQVPEYTFSKEVGFGASLGPGGGVGQMFGWKLPGFVIKYAKGKTLATDRAPAYVEGKRTLMQSKWA</sequence>
<dbReference type="InterPro" id="IPR023753">
    <property type="entry name" value="FAD/NAD-binding_dom"/>
</dbReference>
<protein>
    <submittedName>
        <fullName evidence="6">FAD/NAD(P)-binding domain-containing protein</fullName>
    </submittedName>
</protein>
<keyword evidence="7" id="KW-1185">Reference proteome</keyword>
<dbReference type="InterPro" id="IPR036188">
    <property type="entry name" value="FAD/NAD-bd_sf"/>
</dbReference>
<reference evidence="6" key="1">
    <citation type="journal article" date="2020" name="Phytopathology">
        <title>Genome sequence of the chestnut blight fungus Cryphonectria parasitica EP155: A fundamental resource for an archetypical invasive plant pathogen.</title>
        <authorList>
            <person name="Crouch J.A."/>
            <person name="Dawe A."/>
            <person name="Aerts A."/>
            <person name="Barry K."/>
            <person name="Churchill A.C.L."/>
            <person name="Grimwood J."/>
            <person name="Hillman B."/>
            <person name="Milgroom M.G."/>
            <person name="Pangilinan J."/>
            <person name="Smith M."/>
            <person name="Salamov A."/>
            <person name="Schmutz J."/>
            <person name="Yadav J."/>
            <person name="Grigoriev I.V."/>
            <person name="Nuss D."/>
        </authorList>
    </citation>
    <scope>NUCLEOTIDE SEQUENCE</scope>
    <source>
        <strain evidence="6">EP155</strain>
    </source>
</reference>
<dbReference type="GO" id="GO:0004174">
    <property type="term" value="F:electron-transferring-flavoprotein dehydrogenase activity"/>
    <property type="evidence" value="ECO:0007669"/>
    <property type="project" value="TreeGrafter"/>
</dbReference>
<evidence type="ECO:0000256" key="1">
    <source>
        <dbReference type="ARBA" id="ARBA00006442"/>
    </source>
</evidence>
<dbReference type="RefSeq" id="XP_040781842.1">
    <property type="nucleotide sequence ID" value="XM_040918635.1"/>
</dbReference>
<dbReference type="Gene3D" id="3.50.50.100">
    <property type="match status" value="1"/>
</dbReference>
<evidence type="ECO:0000313" key="7">
    <source>
        <dbReference type="Proteomes" id="UP000803844"/>
    </source>
</evidence>
<keyword evidence="4" id="KW-0560">Oxidoreductase</keyword>
<keyword evidence="3" id="KW-0274">FAD</keyword>
<evidence type="ECO:0000313" key="6">
    <source>
        <dbReference type="EMBL" id="KAF3770881.1"/>
    </source>
</evidence>
<keyword evidence="2" id="KW-0285">Flavoprotein</keyword>
<organism evidence="6 7">
    <name type="scientific">Cryphonectria parasitica (strain ATCC 38755 / EP155)</name>
    <dbReference type="NCBI Taxonomy" id="660469"/>
    <lineage>
        <taxon>Eukaryota</taxon>
        <taxon>Fungi</taxon>
        <taxon>Dikarya</taxon>
        <taxon>Ascomycota</taxon>
        <taxon>Pezizomycotina</taxon>
        <taxon>Sordariomycetes</taxon>
        <taxon>Sordariomycetidae</taxon>
        <taxon>Diaporthales</taxon>
        <taxon>Cryphonectriaceae</taxon>
        <taxon>Cryphonectria-Endothia species complex</taxon>
        <taxon>Cryphonectria</taxon>
    </lineage>
</organism>
<evidence type="ECO:0000256" key="4">
    <source>
        <dbReference type="ARBA" id="ARBA00023002"/>
    </source>
</evidence>
<dbReference type="OrthoDB" id="202203at2759"/>
<name>A0A9P4YCL0_CRYP1</name>
<proteinExistence type="inferred from homology"/>
<feature type="domain" description="FAD/NAD(P)-binding" evidence="5">
    <location>
        <begin position="4"/>
        <end position="303"/>
    </location>
</feature>
<evidence type="ECO:0000256" key="2">
    <source>
        <dbReference type="ARBA" id="ARBA00022630"/>
    </source>
</evidence>
<comment type="caution">
    <text evidence="6">The sequence shown here is derived from an EMBL/GenBank/DDBJ whole genome shotgun (WGS) entry which is preliminary data.</text>
</comment>
<dbReference type="Proteomes" id="UP000803844">
    <property type="component" value="Unassembled WGS sequence"/>
</dbReference>
<dbReference type="AlphaFoldDB" id="A0A9P4YCL0"/>
<dbReference type="Pfam" id="PF07992">
    <property type="entry name" value="Pyr_redox_2"/>
    <property type="match status" value="1"/>
</dbReference>
<dbReference type="GO" id="GO:0005737">
    <property type="term" value="C:cytoplasm"/>
    <property type="evidence" value="ECO:0007669"/>
    <property type="project" value="TreeGrafter"/>
</dbReference>
<dbReference type="PRINTS" id="PR00368">
    <property type="entry name" value="FADPNR"/>
</dbReference>
<dbReference type="PANTHER" id="PTHR43735:SF3">
    <property type="entry name" value="FERROPTOSIS SUPPRESSOR PROTEIN 1"/>
    <property type="match status" value="1"/>
</dbReference>
<accession>A0A9P4YCL0</accession>
<dbReference type="GeneID" id="63835764"/>
<dbReference type="EMBL" id="MU032344">
    <property type="protein sequence ID" value="KAF3770881.1"/>
    <property type="molecule type" value="Genomic_DNA"/>
</dbReference>
<gene>
    <name evidence="6" type="ORF">M406DRAFT_285678</name>
</gene>
<dbReference type="PANTHER" id="PTHR43735">
    <property type="entry name" value="APOPTOSIS-INDUCING FACTOR 1"/>
    <property type="match status" value="1"/>
</dbReference>
<dbReference type="SUPFAM" id="SSF51905">
    <property type="entry name" value="FAD/NAD(P)-binding domain"/>
    <property type="match status" value="1"/>
</dbReference>
<dbReference type="GO" id="GO:0050660">
    <property type="term" value="F:flavin adenine dinucleotide binding"/>
    <property type="evidence" value="ECO:0007669"/>
    <property type="project" value="TreeGrafter"/>
</dbReference>
<comment type="similarity">
    <text evidence="1">Belongs to the FAD-dependent oxidoreductase family.</text>
</comment>
<dbReference type="PRINTS" id="PR00469">
    <property type="entry name" value="PNDRDTASEII"/>
</dbReference>